<organism evidence="2 3">
    <name type="scientific">Eumeta variegata</name>
    <name type="common">Bagworm moth</name>
    <name type="synonym">Eumeta japonica</name>
    <dbReference type="NCBI Taxonomy" id="151549"/>
    <lineage>
        <taxon>Eukaryota</taxon>
        <taxon>Metazoa</taxon>
        <taxon>Ecdysozoa</taxon>
        <taxon>Arthropoda</taxon>
        <taxon>Hexapoda</taxon>
        <taxon>Insecta</taxon>
        <taxon>Pterygota</taxon>
        <taxon>Neoptera</taxon>
        <taxon>Endopterygota</taxon>
        <taxon>Lepidoptera</taxon>
        <taxon>Glossata</taxon>
        <taxon>Ditrysia</taxon>
        <taxon>Tineoidea</taxon>
        <taxon>Psychidae</taxon>
        <taxon>Oiketicinae</taxon>
        <taxon>Eumeta</taxon>
    </lineage>
</organism>
<sequence>MAIVDFVCTPSTVNGQATRASLGESAWPPPGGVCVDAESVAGGRPTSPIPKARPEKPPSGYEVHGVSMRNRLRYRFHAMKRKLSEDNAFFTTNLS</sequence>
<dbReference type="Proteomes" id="UP000299102">
    <property type="component" value="Unassembled WGS sequence"/>
</dbReference>
<feature type="region of interest" description="Disordered" evidence="1">
    <location>
        <begin position="38"/>
        <end position="64"/>
    </location>
</feature>
<proteinExistence type="predicted"/>
<evidence type="ECO:0000313" key="2">
    <source>
        <dbReference type="EMBL" id="GBP42818.1"/>
    </source>
</evidence>
<dbReference type="AlphaFoldDB" id="A0A4C1VUK3"/>
<keyword evidence="3" id="KW-1185">Reference proteome</keyword>
<comment type="caution">
    <text evidence="2">The sequence shown here is derived from an EMBL/GenBank/DDBJ whole genome shotgun (WGS) entry which is preliminary data.</text>
</comment>
<accession>A0A4C1VUK3</accession>
<name>A0A4C1VUK3_EUMVA</name>
<reference evidence="2 3" key="1">
    <citation type="journal article" date="2019" name="Commun. Biol.">
        <title>The bagworm genome reveals a unique fibroin gene that provides high tensile strength.</title>
        <authorList>
            <person name="Kono N."/>
            <person name="Nakamura H."/>
            <person name="Ohtoshi R."/>
            <person name="Tomita M."/>
            <person name="Numata K."/>
            <person name="Arakawa K."/>
        </authorList>
    </citation>
    <scope>NUCLEOTIDE SEQUENCE [LARGE SCALE GENOMIC DNA]</scope>
</reference>
<gene>
    <name evidence="2" type="ORF">EVAR_83337_1</name>
</gene>
<evidence type="ECO:0000313" key="3">
    <source>
        <dbReference type="Proteomes" id="UP000299102"/>
    </source>
</evidence>
<protein>
    <submittedName>
        <fullName evidence="2">Uncharacterized protein</fullName>
    </submittedName>
</protein>
<dbReference type="EMBL" id="BGZK01000424">
    <property type="protein sequence ID" value="GBP42818.1"/>
    <property type="molecule type" value="Genomic_DNA"/>
</dbReference>
<evidence type="ECO:0000256" key="1">
    <source>
        <dbReference type="SAM" id="MobiDB-lite"/>
    </source>
</evidence>